<dbReference type="SUPFAM" id="SSF49764">
    <property type="entry name" value="HSP20-like chaperones"/>
    <property type="match status" value="1"/>
</dbReference>
<evidence type="ECO:0000259" key="2">
    <source>
        <dbReference type="PROSITE" id="PS51203"/>
    </source>
</evidence>
<dbReference type="InterPro" id="IPR007052">
    <property type="entry name" value="CS_dom"/>
</dbReference>
<sequence>MMLLQMRQPSLMIRRLPLNYQIYLNIIEGTKEVRNYYDTLVNRLQQAKRKPILMRPPFQWSQNLHYIYIEVKYAYRHDVSGCASLFNESVIANETSLSIQAFCMEQDNFLNFQVSFDFWAPVNGSSLKWEYQPVGKHYITIEKLTKPGRWRTLHKEGSPKPPMMKLWFEKHQKHHYQLYEFEDDEIEDFEGWDLIDNPEEQDQNDMAWLFPQKGPGQFKELSKKKKKGKGKNKKNKASSKKSKQK</sequence>
<protein>
    <recommendedName>
        <fullName evidence="2">CS domain-containing protein</fullName>
    </recommendedName>
</protein>
<accession>A0A077ZUT2</accession>
<dbReference type="InterPro" id="IPR008978">
    <property type="entry name" value="HSP20-like_chaperone"/>
</dbReference>
<reference evidence="3 4" key="1">
    <citation type="submission" date="2014-06" db="EMBL/GenBank/DDBJ databases">
        <authorList>
            <person name="Swart Estienne"/>
        </authorList>
    </citation>
    <scope>NUCLEOTIDE SEQUENCE [LARGE SCALE GENOMIC DNA]</scope>
    <source>
        <strain evidence="3 4">130c</strain>
    </source>
</reference>
<dbReference type="InParanoid" id="A0A077ZUT2"/>
<dbReference type="OrthoDB" id="10397488at2759"/>
<feature type="compositionally biased region" description="Basic residues" evidence="1">
    <location>
        <begin position="222"/>
        <end position="245"/>
    </location>
</feature>
<dbReference type="CDD" id="cd06463">
    <property type="entry name" value="p23_like"/>
    <property type="match status" value="1"/>
</dbReference>
<organism evidence="3 4">
    <name type="scientific">Stylonychia lemnae</name>
    <name type="common">Ciliate</name>
    <dbReference type="NCBI Taxonomy" id="5949"/>
    <lineage>
        <taxon>Eukaryota</taxon>
        <taxon>Sar</taxon>
        <taxon>Alveolata</taxon>
        <taxon>Ciliophora</taxon>
        <taxon>Intramacronucleata</taxon>
        <taxon>Spirotrichea</taxon>
        <taxon>Stichotrichia</taxon>
        <taxon>Sporadotrichida</taxon>
        <taxon>Oxytrichidae</taxon>
        <taxon>Stylonychinae</taxon>
        <taxon>Stylonychia</taxon>
    </lineage>
</organism>
<name>A0A077ZUT2_STYLE</name>
<dbReference type="Proteomes" id="UP000039865">
    <property type="component" value="Unassembled WGS sequence"/>
</dbReference>
<evidence type="ECO:0000256" key="1">
    <source>
        <dbReference type="SAM" id="MobiDB-lite"/>
    </source>
</evidence>
<keyword evidence="4" id="KW-1185">Reference proteome</keyword>
<dbReference type="PROSITE" id="PS51203">
    <property type="entry name" value="CS"/>
    <property type="match status" value="1"/>
</dbReference>
<evidence type="ECO:0000313" key="4">
    <source>
        <dbReference type="Proteomes" id="UP000039865"/>
    </source>
</evidence>
<dbReference type="AlphaFoldDB" id="A0A077ZUT2"/>
<evidence type="ECO:0000313" key="3">
    <source>
        <dbReference type="EMBL" id="CDW72216.1"/>
    </source>
</evidence>
<dbReference type="Gene3D" id="2.60.40.790">
    <property type="match status" value="1"/>
</dbReference>
<feature type="domain" description="CS" evidence="2">
    <location>
        <begin position="53"/>
        <end position="154"/>
    </location>
</feature>
<proteinExistence type="predicted"/>
<dbReference type="EMBL" id="CCKQ01001115">
    <property type="protein sequence ID" value="CDW72216.1"/>
    <property type="molecule type" value="Genomic_DNA"/>
</dbReference>
<gene>
    <name evidence="3" type="primary">Contig9133.g459</name>
    <name evidence="3" type="ORF">STYLEM_1173</name>
</gene>
<feature type="region of interest" description="Disordered" evidence="1">
    <location>
        <begin position="203"/>
        <end position="245"/>
    </location>
</feature>